<dbReference type="GO" id="GO:0030246">
    <property type="term" value="F:carbohydrate binding"/>
    <property type="evidence" value="ECO:0007669"/>
    <property type="project" value="UniProtKB-UniRule"/>
</dbReference>
<proteinExistence type="inferred from homology"/>
<feature type="domain" description="ILEI/PANDER" evidence="8">
    <location>
        <begin position="71"/>
        <end position="154"/>
    </location>
</feature>
<keyword evidence="10" id="KW-1185">Reference proteome</keyword>
<dbReference type="GO" id="GO:0005576">
    <property type="term" value="C:extracellular region"/>
    <property type="evidence" value="ECO:0007669"/>
    <property type="project" value="UniProtKB-SubCell"/>
</dbReference>
<protein>
    <recommendedName>
        <fullName evidence="8">ILEI/PANDER domain-containing protein</fullName>
    </recommendedName>
</protein>
<evidence type="ECO:0000313" key="9">
    <source>
        <dbReference type="Ensembl" id="ENSMMOP00000020480.1"/>
    </source>
</evidence>
<evidence type="ECO:0000256" key="1">
    <source>
        <dbReference type="ARBA" id="ARBA00004613"/>
    </source>
</evidence>
<dbReference type="AlphaFoldDB" id="A0A3Q3WY66"/>
<dbReference type="InterPro" id="IPR039477">
    <property type="entry name" value="ILEI/PANDER_dom"/>
</dbReference>
<keyword evidence="3" id="KW-0964">Secreted</keyword>
<comment type="subcellular location">
    <subcellularLocation>
        <location evidence="1">Secreted</location>
    </subcellularLocation>
</comment>
<evidence type="ECO:0000256" key="5">
    <source>
        <dbReference type="ARBA" id="ARBA00022734"/>
    </source>
</evidence>
<dbReference type="STRING" id="94237.ENSMMOP00000020480"/>
<sequence length="194" mass="20895">MFDRSEIRGSLFLSALSAKTPAEPKCGSSIVCPADRFALDITSGAPDAVGPKICFEGKTIMSHVLNNVGPGLNTVVINGETGVVEKFGYLNTQSGNILAYFQEIKPGMIVLVASFDDVTPKLTDEVREVLVGMGSTLIKSVKARDSWVFAGRAGMGYKSLYEKLAVNDEKTNIYEGWPEFVEVGGCFPKAFGRN</sequence>
<reference evidence="9" key="1">
    <citation type="submission" date="2025-08" db="UniProtKB">
        <authorList>
            <consortium name="Ensembl"/>
        </authorList>
    </citation>
    <scope>IDENTIFICATION</scope>
</reference>
<keyword evidence="6" id="KW-1015">Disulfide bond</keyword>
<evidence type="ECO:0000256" key="7">
    <source>
        <dbReference type="PROSITE-ProRule" id="PRU01375"/>
    </source>
</evidence>
<dbReference type="OMA" id="NMKTGDP"/>
<keyword evidence="5 7" id="KW-0430">Lectin</keyword>
<dbReference type="PROSITE" id="PS52031">
    <property type="entry name" value="GG_LECTIN"/>
    <property type="match status" value="1"/>
</dbReference>
<accession>A0A3Q3WY66</accession>
<dbReference type="Pfam" id="PF15711">
    <property type="entry name" value="ILEI"/>
    <property type="match status" value="1"/>
</dbReference>
<dbReference type="InterPro" id="IPR039220">
    <property type="entry name" value="FAM3"/>
</dbReference>
<evidence type="ECO:0000256" key="3">
    <source>
        <dbReference type="ARBA" id="ARBA00022525"/>
    </source>
</evidence>
<dbReference type="Proteomes" id="UP000261620">
    <property type="component" value="Unplaced"/>
</dbReference>
<evidence type="ECO:0000256" key="4">
    <source>
        <dbReference type="ARBA" id="ARBA00022729"/>
    </source>
</evidence>
<evidence type="ECO:0000259" key="8">
    <source>
        <dbReference type="Pfam" id="PF15711"/>
    </source>
</evidence>
<evidence type="ECO:0000256" key="6">
    <source>
        <dbReference type="ARBA" id="ARBA00023157"/>
    </source>
</evidence>
<evidence type="ECO:0000313" key="10">
    <source>
        <dbReference type="Proteomes" id="UP000261620"/>
    </source>
</evidence>
<name>A0A3Q3WY66_MOLML</name>
<keyword evidence="4" id="KW-0732">Signal</keyword>
<dbReference type="Ensembl" id="ENSMMOT00000020820.1">
    <property type="protein sequence ID" value="ENSMMOP00000020480.1"/>
    <property type="gene ID" value="ENSMMOG00000015573.1"/>
</dbReference>
<organism evidence="9 10">
    <name type="scientific">Mola mola</name>
    <name type="common">Ocean sunfish</name>
    <name type="synonym">Tetraodon mola</name>
    <dbReference type="NCBI Taxonomy" id="94237"/>
    <lineage>
        <taxon>Eukaryota</taxon>
        <taxon>Metazoa</taxon>
        <taxon>Chordata</taxon>
        <taxon>Craniata</taxon>
        <taxon>Vertebrata</taxon>
        <taxon>Euteleostomi</taxon>
        <taxon>Actinopterygii</taxon>
        <taxon>Neopterygii</taxon>
        <taxon>Teleostei</taxon>
        <taxon>Neoteleostei</taxon>
        <taxon>Acanthomorphata</taxon>
        <taxon>Eupercaria</taxon>
        <taxon>Tetraodontiformes</taxon>
        <taxon>Molidae</taxon>
        <taxon>Mola</taxon>
    </lineage>
</organism>
<dbReference type="PANTHER" id="PTHR14592">
    <property type="entry name" value="UNCHARACTERIZED FAM3"/>
    <property type="match status" value="1"/>
</dbReference>
<evidence type="ECO:0000256" key="2">
    <source>
        <dbReference type="ARBA" id="ARBA00010905"/>
    </source>
</evidence>
<comment type="similarity">
    <text evidence="2">Belongs to the FAM3 family.</text>
</comment>
<reference evidence="9" key="2">
    <citation type="submission" date="2025-09" db="UniProtKB">
        <authorList>
            <consortium name="Ensembl"/>
        </authorList>
    </citation>
    <scope>IDENTIFICATION</scope>
</reference>